<dbReference type="GO" id="GO:0005524">
    <property type="term" value="F:ATP binding"/>
    <property type="evidence" value="ECO:0007669"/>
    <property type="project" value="UniProtKB-KW"/>
</dbReference>
<keyword evidence="4" id="KW-0547">Nucleotide-binding</keyword>
<feature type="coiled-coil region" evidence="6">
    <location>
        <begin position="188"/>
        <end position="218"/>
    </location>
</feature>
<reference evidence="9 10" key="1">
    <citation type="submission" date="2020-04" db="EMBL/GenBank/DDBJ databases">
        <title>MicrobeNet Type strains.</title>
        <authorList>
            <person name="Nicholson A.C."/>
        </authorList>
    </citation>
    <scope>NUCLEOTIDE SEQUENCE [LARGE SCALE GENOMIC DNA]</scope>
    <source>
        <strain evidence="9 10">JCM 12354</strain>
    </source>
</reference>
<dbReference type="InterPro" id="IPR038331">
    <property type="entry name" value="DisA_sf"/>
</dbReference>
<dbReference type="SUPFAM" id="SSF143597">
    <property type="entry name" value="YojJ-like"/>
    <property type="match status" value="1"/>
</dbReference>
<keyword evidence="10" id="KW-1185">Reference proteome</keyword>
<name>A0A846XWR1_9NOCA</name>
<evidence type="ECO:0000313" key="10">
    <source>
        <dbReference type="Proteomes" id="UP000565711"/>
    </source>
</evidence>
<dbReference type="GO" id="GO:0004016">
    <property type="term" value="F:adenylate cyclase activity"/>
    <property type="evidence" value="ECO:0007669"/>
    <property type="project" value="TreeGrafter"/>
</dbReference>
<dbReference type="Pfam" id="PF02457">
    <property type="entry name" value="DAC"/>
    <property type="match status" value="1"/>
</dbReference>
<accession>A0A846XWR1</accession>
<dbReference type="AlphaFoldDB" id="A0A846XWR1"/>
<dbReference type="InterPro" id="IPR036888">
    <property type="entry name" value="DNA_integrity_DisA_N_sf"/>
</dbReference>
<dbReference type="InterPro" id="IPR003390">
    <property type="entry name" value="DNA_integrity_scan_DisA_N"/>
</dbReference>
<dbReference type="PANTHER" id="PTHR34185:SF3">
    <property type="entry name" value="DNA INTEGRITY SCANNING PROTEIN DISA"/>
    <property type="match status" value="1"/>
</dbReference>
<proteinExistence type="predicted"/>
<keyword evidence="2" id="KW-0808">Transferase</keyword>
<evidence type="ECO:0000256" key="1">
    <source>
        <dbReference type="ARBA" id="ARBA00000877"/>
    </source>
</evidence>
<gene>
    <name evidence="9" type="primary">disA</name>
    <name evidence="9" type="ORF">HGA08_08570</name>
</gene>
<keyword evidence="6" id="KW-0175">Coiled coil</keyword>
<evidence type="ECO:0000259" key="8">
    <source>
        <dbReference type="PROSITE" id="PS51794"/>
    </source>
</evidence>
<dbReference type="PROSITE" id="PS51794">
    <property type="entry name" value="DAC"/>
    <property type="match status" value="1"/>
</dbReference>
<comment type="caution">
    <text evidence="9">The sequence shown here is derived from an EMBL/GenBank/DDBJ whole genome shotgun (WGS) entry which is preliminary data.</text>
</comment>
<evidence type="ECO:0000256" key="4">
    <source>
        <dbReference type="ARBA" id="ARBA00022741"/>
    </source>
</evidence>
<feature type="region of interest" description="Disordered" evidence="7">
    <location>
        <begin position="1"/>
        <end position="47"/>
    </location>
</feature>
<dbReference type="Gene3D" id="1.20.1260.110">
    <property type="entry name" value="DNA integrity scanning linker region"/>
    <property type="match status" value="1"/>
</dbReference>
<protein>
    <submittedName>
        <fullName evidence="9">DNA integrity scanning protein DisA</fullName>
    </submittedName>
</protein>
<sequence>MIPGRWKPQRPARPVSFPRDTERRGRAELRTPAGPDTGAAATGADAAEPARTIARLVPGTELRDGIDRILRARTGGLIVLGYGAELEAVCDGGFELDVGFSPTRLRELSKMDGAVVLSTDGLRIRRANVHLVPDPGLPTAESGTRHKAAERTAAHTGYPVVSVSRSTGIVTVYVAGFRHQIQRSETILSRANQAMATLERYRSRLEETTRQLSLAELSDRATLRDVLAVLHCLELVRRIAREISSDVDELGVDGRQLSLQLAELVGNSDPLRRLLVRDYLRISGTASTAAEAAATSPVAAAAGNSVAAAGDSTALPGGSAVVPGDVLVDRTLAGLDALLEVELLELTNLAAPLGFPAAIEVLDTAVVPRGHRLLAEIPRVSPHSAERVIAAFGALPVLASASIAEIEEVLDGDTQLAQRIREGLTRLAESGTVRVTESGGARFRRY</sequence>
<dbReference type="SUPFAM" id="SSF47781">
    <property type="entry name" value="RuvA domain 2-like"/>
    <property type="match status" value="1"/>
</dbReference>
<dbReference type="GO" id="GO:0106408">
    <property type="term" value="F:diadenylate cyclase activity"/>
    <property type="evidence" value="ECO:0007669"/>
    <property type="project" value="UniProtKB-EC"/>
</dbReference>
<dbReference type="InterPro" id="IPR010994">
    <property type="entry name" value="RuvA_2-like"/>
</dbReference>
<feature type="compositionally biased region" description="Basic and acidic residues" evidence="7">
    <location>
        <begin position="19"/>
        <end position="29"/>
    </location>
</feature>
<keyword evidence="3" id="KW-0548">Nucleotidyltransferase</keyword>
<organism evidence="9 10">
    <name type="scientific">Nocardia vermiculata</name>
    <dbReference type="NCBI Taxonomy" id="257274"/>
    <lineage>
        <taxon>Bacteria</taxon>
        <taxon>Bacillati</taxon>
        <taxon>Actinomycetota</taxon>
        <taxon>Actinomycetes</taxon>
        <taxon>Mycobacteriales</taxon>
        <taxon>Nocardiaceae</taxon>
        <taxon>Nocardia</taxon>
    </lineage>
</organism>
<feature type="compositionally biased region" description="Low complexity" evidence="7">
    <location>
        <begin position="31"/>
        <end position="47"/>
    </location>
</feature>
<evidence type="ECO:0000256" key="6">
    <source>
        <dbReference type="SAM" id="Coils"/>
    </source>
</evidence>
<dbReference type="InterPro" id="IPR018906">
    <property type="entry name" value="DNA_integrity_scan_DisA_link"/>
</dbReference>
<dbReference type="Proteomes" id="UP000565711">
    <property type="component" value="Unassembled WGS sequence"/>
</dbReference>
<comment type="catalytic activity">
    <reaction evidence="1">
        <text>2 ATP = 3',3'-c-di-AMP + 2 diphosphate</text>
        <dbReference type="Rhea" id="RHEA:35655"/>
        <dbReference type="ChEBI" id="CHEBI:30616"/>
        <dbReference type="ChEBI" id="CHEBI:33019"/>
        <dbReference type="ChEBI" id="CHEBI:71500"/>
        <dbReference type="EC" id="2.7.7.85"/>
    </reaction>
</comment>
<dbReference type="NCBIfam" id="NF010009">
    <property type="entry name" value="PRK13482.1"/>
    <property type="match status" value="1"/>
</dbReference>
<evidence type="ECO:0000313" key="9">
    <source>
        <dbReference type="EMBL" id="NKY50260.1"/>
    </source>
</evidence>
<evidence type="ECO:0000256" key="3">
    <source>
        <dbReference type="ARBA" id="ARBA00022695"/>
    </source>
</evidence>
<evidence type="ECO:0000256" key="2">
    <source>
        <dbReference type="ARBA" id="ARBA00022679"/>
    </source>
</evidence>
<dbReference type="PANTHER" id="PTHR34185">
    <property type="entry name" value="DIADENYLATE CYCLASE"/>
    <property type="match status" value="1"/>
</dbReference>
<dbReference type="EMBL" id="JAAXOP010000003">
    <property type="protein sequence ID" value="NKY50260.1"/>
    <property type="molecule type" value="Genomic_DNA"/>
</dbReference>
<dbReference type="Gene3D" id="1.10.150.20">
    <property type="entry name" value="5' to 3' exonuclease, C-terminal subdomain"/>
    <property type="match status" value="1"/>
</dbReference>
<keyword evidence="5" id="KW-0067">ATP-binding</keyword>
<dbReference type="Pfam" id="PF10635">
    <property type="entry name" value="DisA-linker"/>
    <property type="match status" value="1"/>
</dbReference>
<dbReference type="InterPro" id="IPR050338">
    <property type="entry name" value="DisA"/>
</dbReference>
<feature type="domain" description="DAC" evidence="8">
    <location>
        <begin position="46"/>
        <end position="185"/>
    </location>
</feature>
<evidence type="ECO:0000256" key="7">
    <source>
        <dbReference type="SAM" id="MobiDB-lite"/>
    </source>
</evidence>
<dbReference type="Gene3D" id="3.40.1700.10">
    <property type="entry name" value="DNA integrity scanning protein, DisA, N-terminal domain"/>
    <property type="match status" value="1"/>
</dbReference>
<evidence type="ECO:0000256" key="5">
    <source>
        <dbReference type="ARBA" id="ARBA00022840"/>
    </source>
</evidence>